<keyword evidence="3 9" id="KW-0227">DNA damage</keyword>
<feature type="region of interest" description="Head domain (RuvB-H)" evidence="9">
    <location>
        <begin position="242"/>
        <end position="320"/>
    </location>
</feature>
<comment type="domain">
    <text evidence="9">Has 3 domains, the large (RuvB-L) and small ATPase (RuvB-S) domains and the C-terminal head (RuvB-H) domain. The head domain binds DNA, while the ATPase domains jointly bind ATP, ADP or are empty depending on the state of the subunit in the translocation cycle. During a single DNA translocation step the structure of each domain remains the same, but their relative positions change.</text>
</comment>
<dbReference type="Pfam" id="PF05496">
    <property type="entry name" value="RuvB_N"/>
    <property type="match status" value="1"/>
</dbReference>
<dbReference type="GO" id="GO:0006310">
    <property type="term" value="P:DNA recombination"/>
    <property type="evidence" value="ECO:0007669"/>
    <property type="project" value="UniProtKB-UniRule"/>
</dbReference>
<dbReference type="InterPro" id="IPR041445">
    <property type="entry name" value="AAA_lid_4"/>
</dbReference>
<protein>
    <recommendedName>
        <fullName evidence="9">Holliday junction branch migration complex subunit RuvB</fullName>
        <ecNumber evidence="9">3.6.4.-</ecNumber>
    </recommendedName>
</protein>
<evidence type="ECO:0000256" key="6">
    <source>
        <dbReference type="ARBA" id="ARBA00023125"/>
    </source>
</evidence>
<feature type="binding site" evidence="9">
    <location>
        <begin position="115"/>
        <end position="117"/>
    </location>
    <ligand>
        <name>ATP</name>
        <dbReference type="ChEBI" id="CHEBI:30616"/>
    </ligand>
</feature>
<comment type="caution">
    <text evidence="11">The sequence shown here is derived from an EMBL/GenBank/DDBJ whole genome shotgun (WGS) entry which is preliminary data.</text>
</comment>
<dbReference type="EC" id="3.6.4.-" evidence="9"/>
<comment type="function">
    <text evidence="9">The RuvA-RuvB-RuvC complex processes Holliday junction (HJ) DNA during genetic recombination and DNA repair, while the RuvA-RuvB complex plays an important role in the rescue of blocked DNA replication forks via replication fork reversal (RFR). RuvA specifically binds to HJ cruciform DNA, conferring on it an open structure. The RuvB hexamer acts as an ATP-dependent pump, pulling dsDNA into and through the RuvAB complex. RuvB forms 2 homohexamers on either side of HJ DNA bound by 1 or 2 RuvA tetramers; 4 subunits per hexamer contact DNA at a time. Coordinated motions by a converter formed by DNA-disengaged RuvB subunits stimulates ATP hydrolysis and nucleotide exchange. Immobilization of the converter enables RuvB to convert the ATP-contained energy into a lever motion, pulling 2 nucleotides of DNA out of the RuvA tetramer per ATP hydrolyzed, thus driving DNA branch migration. The RuvB motors rotate together with the DNA substrate, which together with the progressing nucleotide cycle form the mechanistic basis for DNA recombination by continuous HJ branch migration. Branch migration allows RuvC to scan DNA until it finds its consensus sequence, where it cleaves and resolves cruciform DNA.</text>
</comment>
<dbReference type="GO" id="GO:0009378">
    <property type="term" value="F:four-way junction helicase activity"/>
    <property type="evidence" value="ECO:0007669"/>
    <property type="project" value="InterPro"/>
</dbReference>
<dbReference type="Gene3D" id="1.10.8.60">
    <property type="match status" value="1"/>
</dbReference>
<dbReference type="PANTHER" id="PTHR42848">
    <property type="match status" value="1"/>
</dbReference>
<accession>A0A9D9DHZ4</accession>
<keyword evidence="2 9" id="KW-0547">Nucleotide-binding</keyword>
<feature type="binding site" evidence="9">
    <location>
        <position position="297"/>
    </location>
    <ligand>
        <name>DNA</name>
        <dbReference type="ChEBI" id="CHEBI:16991"/>
    </ligand>
</feature>
<dbReference type="GO" id="GO:0016787">
    <property type="term" value="F:hydrolase activity"/>
    <property type="evidence" value="ECO:0007669"/>
    <property type="project" value="UniProtKB-KW"/>
</dbReference>
<comment type="subcellular location">
    <subcellularLocation>
        <location evidence="9">Cytoplasm</location>
    </subcellularLocation>
</comment>
<dbReference type="GO" id="GO:0000400">
    <property type="term" value="F:four-way junction DNA binding"/>
    <property type="evidence" value="ECO:0007669"/>
    <property type="project" value="UniProtKB-UniRule"/>
</dbReference>
<feature type="binding site" evidence="9">
    <location>
        <position position="6"/>
    </location>
    <ligand>
        <name>ATP</name>
        <dbReference type="ChEBI" id="CHEBI:30616"/>
    </ligand>
</feature>
<dbReference type="SUPFAM" id="SSF46785">
    <property type="entry name" value="Winged helix' DNA-binding domain"/>
    <property type="match status" value="1"/>
</dbReference>
<dbReference type="Pfam" id="PF05491">
    <property type="entry name" value="WHD_RuvB"/>
    <property type="match status" value="1"/>
</dbReference>
<gene>
    <name evidence="9 11" type="primary">ruvB</name>
    <name evidence="11" type="ORF">IAC58_01395</name>
</gene>
<dbReference type="Proteomes" id="UP000823613">
    <property type="component" value="Unassembled WGS sequence"/>
</dbReference>
<evidence type="ECO:0000256" key="4">
    <source>
        <dbReference type="ARBA" id="ARBA00022801"/>
    </source>
</evidence>
<feature type="binding site" evidence="9">
    <location>
        <position position="53"/>
    </location>
    <ligand>
        <name>ATP</name>
        <dbReference type="ChEBI" id="CHEBI:30616"/>
    </ligand>
</feature>
<keyword evidence="4 9" id="KW-0378">Hydrolase</keyword>
<dbReference type="SMART" id="SM00382">
    <property type="entry name" value="AAA"/>
    <property type="match status" value="1"/>
</dbReference>
<evidence type="ECO:0000259" key="10">
    <source>
        <dbReference type="SMART" id="SM00382"/>
    </source>
</evidence>
<feature type="binding site" evidence="9">
    <location>
        <position position="54"/>
    </location>
    <ligand>
        <name>ATP</name>
        <dbReference type="ChEBI" id="CHEBI:30616"/>
    </ligand>
</feature>
<dbReference type="HAMAP" id="MF_00016">
    <property type="entry name" value="DNA_HJ_migration_RuvB"/>
    <property type="match status" value="1"/>
</dbReference>
<dbReference type="AlphaFoldDB" id="A0A9D9DHZ4"/>
<dbReference type="InterPro" id="IPR036388">
    <property type="entry name" value="WH-like_DNA-bd_sf"/>
</dbReference>
<comment type="catalytic activity">
    <reaction evidence="9">
        <text>ATP + H2O = ADP + phosphate + H(+)</text>
        <dbReference type="Rhea" id="RHEA:13065"/>
        <dbReference type="ChEBI" id="CHEBI:15377"/>
        <dbReference type="ChEBI" id="CHEBI:15378"/>
        <dbReference type="ChEBI" id="CHEBI:30616"/>
        <dbReference type="ChEBI" id="CHEBI:43474"/>
        <dbReference type="ChEBI" id="CHEBI:456216"/>
    </reaction>
</comment>
<keyword evidence="8 9" id="KW-0234">DNA repair</keyword>
<feature type="binding site" evidence="9">
    <location>
        <position position="52"/>
    </location>
    <ligand>
        <name>ATP</name>
        <dbReference type="ChEBI" id="CHEBI:30616"/>
    </ligand>
</feature>
<dbReference type="Pfam" id="PF17864">
    <property type="entry name" value="AAA_lid_4"/>
    <property type="match status" value="1"/>
</dbReference>
<evidence type="ECO:0000256" key="3">
    <source>
        <dbReference type="ARBA" id="ARBA00022763"/>
    </source>
</evidence>
<dbReference type="InterPro" id="IPR027417">
    <property type="entry name" value="P-loop_NTPase"/>
</dbReference>
<feature type="binding site" evidence="9">
    <location>
        <position position="168"/>
    </location>
    <ligand>
        <name>ATP</name>
        <dbReference type="ChEBI" id="CHEBI:30616"/>
    </ligand>
</feature>
<dbReference type="Gene3D" id="3.40.50.300">
    <property type="entry name" value="P-loop containing nucleotide triphosphate hydrolases"/>
    <property type="match status" value="1"/>
</dbReference>
<dbReference type="InterPro" id="IPR008823">
    <property type="entry name" value="RuvB_wg_C"/>
</dbReference>
<dbReference type="EMBL" id="JADIMY010000027">
    <property type="protein sequence ID" value="MBO8427197.1"/>
    <property type="molecule type" value="Genomic_DNA"/>
</dbReference>
<evidence type="ECO:0000256" key="5">
    <source>
        <dbReference type="ARBA" id="ARBA00022840"/>
    </source>
</evidence>
<evidence type="ECO:0000256" key="1">
    <source>
        <dbReference type="ARBA" id="ARBA00022490"/>
    </source>
</evidence>
<dbReference type="GO" id="GO:0005737">
    <property type="term" value="C:cytoplasm"/>
    <property type="evidence" value="ECO:0007669"/>
    <property type="project" value="UniProtKB-SubCell"/>
</dbReference>
<feature type="binding site" evidence="9">
    <location>
        <position position="302"/>
    </location>
    <ligand>
        <name>DNA</name>
        <dbReference type="ChEBI" id="CHEBI:16991"/>
    </ligand>
</feature>
<keyword evidence="7 9" id="KW-0233">DNA recombination</keyword>
<feature type="binding site" evidence="9">
    <location>
        <position position="49"/>
    </location>
    <ligand>
        <name>ATP</name>
        <dbReference type="ChEBI" id="CHEBI:30616"/>
    </ligand>
</feature>
<dbReference type="GO" id="GO:0005524">
    <property type="term" value="F:ATP binding"/>
    <property type="evidence" value="ECO:0007669"/>
    <property type="project" value="UniProtKB-UniRule"/>
</dbReference>
<evidence type="ECO:0000256" key="7">
    <source>
        <dbReference type="ARBA" id="ARBA00023172"/>
    </source>
</evidence>
<keyword evidence="1 9" id="KW-0963">Cytoplasm</keyword>
<proteinExistence type="inferred from homology"/>
<reference evidence="11" key="2">
    <citation type="journal article" date="2021" name="PeerJ">
        <title>Extensive microbial diversity within the chicken gut microbiome revealed by metagenomics and culture.</title>
        <authorList>
            <person name="Gilroy R."/>
            <person name="Ravi A."/>
            <person name="Getino M."/>
            <person name="Pursley I."/>
            <person name="Horton D.L."/>
            <person name="Alikhan N.F."/>
            <person name="Baker D."/>
            <person name="Gharbi K."/>
            <person name="Hall N."/>
            <person name="Watson M."/>
            <person name="Adriaenssens E.M."/>
            <person name="Foster-Nyarko E."/>
            <person name="Jarju S."/>
            <person name="Secka A."/>
            <person name="Antonio M."/>
            <person name="Oren A."/>
            <person name="Chaudhuri R.R."/>
            <person name="La Ragione R."/>
            <person name="Hildebrand F."/>
            <person name="Pallen M.J."/>
        </authorList>
    </citation>
    <scope>NUCLEOTIDE SEQUENCE</scope>
    <source>
        <strain evidence="11">11159</strain>
    </source>
</reference>
<evidence type="ECO:0000256" key="2">
    <source>
        <dbReference type="ARBA" id="ARBA00022741"/>
    </source>
</evidence>
<dbReference type="GO" id="GO:0006281">
    <property type="term" value="P:DNA repair"/>
    <property type="evidence" value="ECO:0007669"/>
    <property type="project" value="UniProtKB-UniRule"/>
</dbReference>
<feature type="binding site" evidence="9">
    <location>
        <position position="8"/>
    </location>
    <ligand>
        <name>ATP</name>
        <dbReference type="ChEBI" id="CHEBI:30616"/>
    </ligand>
</feature>
<feature type="region of interest" description="Small ATPAse domain (RuvB-S)" evidence="9">
    <location>
        <begin position="169"/>
        <end position="239"/>
    </location>
</feature>
<dbReference type="InterPro" id="IPR036390">
    <property type="entry name" value="WH_DNA-bd_sf"/>
</dbReference>
<feature type="binding site" evidence="9">
    <location>
        <position position="158"/>
    </location>
    <ligand>
        <name>ATP</name>
        <dbReference type="ChEBI" id="CHEBI:30616"/>
    </ligand>
</feature>
<dbReference type="NCBIfam" id="NF000868">
    <property type="entry name" value="PRK00080.1"/>
    <property type="match status" value="1"/>
</dbReference>
<keyword evidence="11" id="KW-0347">Helicase</keyword>
<feature type="binding site" evidence="9">
    <location>
        <position position="53"/>
    </location>
    <ligand>
        <name>Mg(2+)</name>
        <dbReference type="ChEBI" id="CHEBI:18420"/>
    </ligand>
</feature>
<dbReference type="InterPro" id="IPR003593">
    <property type="entry name" value="AAA+_ATPase"/>
</dbReference>
<dbReference type="InterPro" id="IPR008824">
    <property type="entry name" value="RuvB-like_N"/>
</dbReference>
<organism evidence="11 12">
    <name type="scientific">Candidatus Onthovivens merdipullorum</name>
    <dbReference type="NCBI Taxonomy" id="2840889"/>
    <lineage>
        <taxon>Bacteria</taxon>
        <taxon>Bacillati</taxon>
        <taxon>Bacillota</taxon>
        <taxon>Bacilli</taxon>
        <taxon>Bacillales</taxon>
        <taxon>Candidatus Onthovivens</taxon>
    </lineage>
</organism>
<name>A0A9D9DHZ4_9BACL</name>
<dbReference type="GO" id="GO:0048476">
    <property type="term" value="C:Holliday junction resolvase complex"/>
    <property type="evidence" value="ECO:0007669"/>
    <property type="project" value="UniProtKB-UniRule"/>
</dbReference>
<dbReference type="Gene3D" id="1.10.10.10">
    <property type="entry name" value="Winged helix-like DNA-binding domain superfamily/Winged helix DNA-binding domain"/>
    <property type="match status" value="1"/>
</dbReference>
<evidence type="ECO:0000256" key="9">
    <source>
        <dbReference type="HAMAP-Rule" id="MF_00016"/>
    </source>
</evidence>
<feature type="binding site" evidence="9">
    <location>
        <position position="205"/>
    </location>
    <ligand>
        <name>ATP</name>
        <dbReference type="ChEBI" id="CHEBI:30616"/>
    </ligand>
</feature>
<comment type="similarity">
    <text evidence="9">Belongs to the RuvB family.</text>
</comment>
<evidence type="ECO:0000313" key="12">
    <source>
        <dbReference type="Proteomes" id="UP000823613"/>
    </source>
</evidence>
<feature type="domain" description="AAA+ ATPase" evidence="10">
    <location>
        <begin position="38"/>
        <end position="165"/>
    </location>
</feature>
<evidence type="ECO:0000256" key="8">
    <source>
        <dbReference type="ARBA" id="ARBA00023204"/>
    </source>
</evidence>
<dbReference type="CDD" id="cd00009">
    <property type="entry name" value="AAA"/>
    <property type="match status" value="1"/>
</dbReference>
<dbReference type="InterPro" id="IPR004605">
    <property type="entry name" value="DNA_helicase_Holl-junc_RuvB"/>
</dbReference>
<dbReference type="PANTHER" id="PTHR42848:SF1">
    <property type="entry name" value="HOLLIDAY JUNCTION BRANCH MIGRATION COMPLEX SUBUNIT RUVB"/>
    <property type="match status" value="1"/>
</dbReference>
<reference evidence="11" key="1">
    <citation type="submission" date="2020-10" db="EMBL/GenBank/DDBJ databases">
        <authorList>
            <person name="Gilroy R."/>
        </authorList>
    </citation>
    <scope>NUCLEOTIDE SEQUENCE</scope>
    <source>
        <strain evidence="11">11159</strain>
    </source>
</reference>
<sequence>MSNLNLFRPSNLIDFVGNKELVSSLKVSIYSAKKRNVSLDHILLYGNSGCGKTTLAHIIANELGRKIKCYSAPLIEKISDIVSILGEIEAGDIVFIDEIHRLPKEVIEVLYGAMEDFEISLSYKSSEGTKNILLDIPPFTLIGATTLIGKLSFPFRNRFGITYKLDYYSIEEISLIISKNISKLHLKIDNEGIKSIAKRSRNTPRIANNLLRRIYDYSIYFNKDYIDLDLINEYFNSQGIDELGLDRNDYSLIKAIYEKYNNRPLSVDTIAITLSETKENILEVYEPYLIRIGILERTKLGRRLTSYGIKFYKKNIMKKD</sequence>
<keyword evidence="6 9" id="KW-0238">DNA-binding</keyword>
<dbReference type="NCBIfam" id="TIGR00635">
    <property type="entry name" value="ruvB"/>
    <property type="match status" value="1"/>
</dbReference>
<comment type="subunit">
    <text evidence="9">Homohexamer. Forms an RuvA(8)-RuvB(12)-Holliday junction (HJ) complex. HJ DNA is sandwiched between 2 RuvA tetramers; dsDNA enters through RuvA and exits via RuvB. An RuvB hexamer assembles on each DNA strand where it exits the tetramer. Each RuvB hexamer is contacted by two RuvA subunits (via domain III) on 2 adjacent RuvB subunits; this complex drives branch migration. In the full resolvosome a probable DNA-RuvA(4)-RuvB(12)-RuvC(2) complex forms which resolves the HJ.</text>
</comment>
<keyword evidence="5 9" id="KW-0067">ATP-binding</keyword>
<evidence type="ECO:0000313" key="11">
    <source>
        <dbReference type="EMBL" id="MBO8427197.1"/>
    </source>
</evidence>
<comment type="caution">
    <text evidence="9">Lacks conserved residue(s) required for the propagation of feature annotation.</text>
</comment>
<dbReference type="SUPFAM" id="SSF52540">
    <property type="entry name" value="P-loop containing nucleoside triphosphate hydrolases"/>
    <property type="match status" value="1"/>
</dbReference>